<dbReference type="RefSeq" id="WP_129986861.1">
    <property type="nucleotide sequence ID" value="NZ_SDPU01000020.1"/>
</dbReference>
<proteinExistence type="predicted"/>
<keyword evidence="3" id="KW-1185">Reference proteome</keyword>
<evidence type="ECO:0000313" key="2">
    <source>
        <dbReference type="EMBL" id="RYU13042.1"/>
    </source>
</evidence>
<sequence length="107" mass="11313">MRSSAGLHLETLFPDASTTWLVFHGEADLATRDTLHDQLASAARLDARLVHLHLADLTFADAHAVMDLSDFADGARGRGATVVACDPTALLRRLAGLLGVALALGVR</sequence>
<name>A0A4Q5J362_9ACTN</name>
<dbReference type="Proteomes" id="UP000291189">
    <property type="component" value="Unassembled WGS sequence"/>
</dbReference>
<gene>
    <name evidence="2" type="ORF">ETU37_08935</name>
</gene>
<dbReference type="SUPFAM" id="SSF52091">
    <property type="entry name" value="SpoIIaa-like"/>
    <property type="match status" value="1"/>
</dbReference>
<dbReference type="InterPro" id="IPR002645">
    <property type="entry name" value="STAS_dom"/>
</dbReference>
<dbReference type="PROSITE" id="PS50801">
    <property type="entry name" value="STAS"/>
    <property type="match status" value="1"/>
</dbReference>
<dbReference type="Gene3D" id="3.30.750.24">
    <property type="entry name" value="STAS domain"/>
    <property type="match status" value="1"/>
</dbReference>
<dbReference type="OrthoDB" id="3428850at2"/>
<feature type="domain" description="STAS" evidence="1">
    <location>
        <begin position="21"/>
        <end position="107"/>
    </location>
</feature>
<comment type="caution">
    <text evidence="2">The sequence shown here is derived from an EMBL/GenBank/DDBJ whole genome shotgun (WGS) entry which is preliminary data.</text>
</comment>
<dbReference type="AlphaFoldDB" id="A0A4Q5J362"/>
<dbReference type="EMBL" id="SDPU01000020">
    <property type="protein sequence ID" value="RYU13042.1"/>
    <property type="molecule type" value="Genomic_DNA"/>
</dbReference>
<evidence type="ECO:0000259" key="1">
    <source>
        <dbReference type="PROSITE" id="PS50801"/>
    </source>
</evidence>
<reference evidence="2 3" key="1">
    <citation type="submission" date="2019-01" db="EMBL/GenBank/DDBJ databases">
        <title>Nocardioides guangzhouensis sp. nov., an actinobacterium isolated from soil.</title>
        <authorList>
            <person name="Fu Y."/>
            <person name="Cai Y."/>
            <person name="Lin Z."/>
            <person name="Chen P."/>
        </authorList>
    </citation>
    <scope>NUCLEOTIDE SEQUENCE [LARGE SCALE GENOMIC DNA]</scope>
    <source>
        <strain evidence="2 3">NBRC 105384</strain>
    </source>
</reference>
<dbReference type="InterPro" id="IPR036513">
    <property type="entry name" value="STAS_dom_sf"/>
</dbReference>
<organism evidence="2 3">
    <name type="scientific">Nocardioides iriomotensis</name>
    <dbReference type="NCBI Taxonomy" id="715784"/>
    <lineage>
        <taxon>Bacteria</taxon>
        <taxon>Bacillati</taxon>
        <taxon>Actinomycetota</taxon>
        <taxon>Actinomycetes</taxon>
        <taxon>Propionibacteriales</taxon>
        <taxon>Nocardioidaceae</taxon>
        <taxon>Nocardioides</taxon>
    </lineage>
</organism>
<accession>A0A4Q5J362</accession>
<protein>
    <recommendedName>
        <fullName evidence="1">STAS domain-containing protein</fullName>
    </recommendedName>
</protein>
<evidence type="ECO:0000313" key="3">
    <source>
        <dbReference type="Proteomes" id="UP000291189"/>
    </source>
</evidence>